<dbReference type="GO" id="GO:0042910">
    <property type="term" value="F:xenobiotic transmembrane transporter activity"/>
    <property type="evidence" value="ECO:0007669"/>
    <property type="project" value="InterPro"/>
</dbReference>
<evidence type="ECO:0000256" key="8">
    <source>
        <dbReference type="ARBA" id="ARBA00023136"/>
    </source>
</evidence>
<keyword evidence="8 10" id="KW-0472">Membrane</keyword>
<reference evidence="11" key="1">
    <citation type="submission" date="2017-02" db="EMBL/GenBank/DDBJ databases">
        <title>Delving into the versatile metabolic prowess of the omnipresent phylum Bacteroidetes.</title>
        <authorList>
            <person name="Nobu M.K."/>
            <person name="Mei R."/>
            <person name="Narihiro T."/>
            <person name="Kuroda K."/>
            <person name="Liu W.-T."/>
        </authorList>
    </citation>
    <scope>NUCLEOTIDE SEQUENCE</scope>
    <source>
        <strain evidence="11">ADurb.Bin276</strain>
    </source>
</reference>
<dbReference type="EMBL" id="MWBQ01000191">
    <property type="protein sequence ID" value="OQA54886.1"/>
    <property type="molecule type" value="Genomic_DNA"/>
</dbReference>
<dbReference type="PANTHER" id="PTHR43298">
    <property type="entry name" value="MULTIDRUG RESISTANCE PROTEIN NORM-RELATED"/>
    <property type="match status" value="1"/>
</dbReference>
<keyword evidence="3" id="KW-0050">Antiport</keyword>
<dbReference type="GO" id="GO:0005886">
    <property type="term" value="C:plasma membrane"/>
    <property type="evidence" value="ECO:0007669"/>
    <property type="project" value="UniProtKB-SubCell"/>
</dbReference>
<feature type="transmembrane region" description="Helical" evidence="10">
    <location>
        <begin position="61"/>
        <end position="84"/>
    </location>
</feature>
<dbReference type="PANTHER" id="PTHR43298:SF2">
    <property type="entry name" value="FMN_FAD EXPORTER YEEO-RELATED"/>
    <property type="match status" value="1"/>
</dbReference>
<keyword evidence="5 10" id="KW-0812">Transmembrane</keyword>
<dbReference type="GO" id="GO:0006811">
    <property type="term" value="P:monoatomic ion transport"/>
    <property type="evidence" value="ECO:0007669"/>
    <property type="project" value="UniProtKB-KW"/>
</dbReference>
<organism evidence="11">
    <name type="scientific">Candidatus Atribacter allofermentans</name>
    <dbReference type="NCBI Taxonomy" id="1852833"/>
    <lineage>
        <taxon>Bacteria</taxon>
        <taxon>Pseudomonadati</taxon>
        <taxon>Atribacterota</taxon>
        <taxon>Atribacteria</taxon>
        <taxon>Atribacterales</taxon>
        <taxon>Atribacteraceae</taxon>
        <taxon>Atribacter</taxon>
    </lineage>
</organism>
<protein>
    <recommendedName>
        <fullName evidence="9">Multidrug-efflux transporter</fullName>
    </recommendedName>
</protein>
<dbReference type="GO" id="GO:0015297">
    <property type="term" value="F:antiporter activity"/>
    <property type="evidence" value="ECO:0007669"/>
    <property type="project" value="UniProtKB-KW"/>
</dbReference>
<feature type="transmembrane region" description="Helical" evidence="10">
    <location>
        <begin position="362"/>
        <end position="382"/>
    </location>
</feature>
<keyword evidence="4" id="KW-1003">Cell membrane</keyword>
<feature type="transmembrane region" description="Helical" evidence="10">
    <location>
        <begin position="242"/>
        <end position="268"/>
    </location>
</feature>
<comment type="caution">
    <text evidence="11">The sequence shown here is derived from an EMBL/GenBank/DDBJ whole genome shotgun (WGS) entry which is preliminary data.</text>
</comment>
<keyword evidence="7" id="KW-0406">Ion transport</keyword>
<evidence type="ECO:0000256" key="9">
    <source>
        <dbReference type="ARBA" id="ARBA00031636"/>
    </source>
</evidence>
<name>A0A1V5SK02_9BACT</name>
<evidence type="ECO:0000256" key="7">
    <source>
        <dbReference type="ARBA" id="ARBA00023065"/>
    </source>
</evidence>
<feature type="transmembrane region" description="Helical" evidence="10">
    <location>
        <begin position="171"/>
        <end position="190"/>
    </location>
</feature>
<sequence length="461" mass="50514">MKVGHQTDFTTGNIPKQLITFSIPMLLGNILQTLYTTVDSIWVGRFLGPEALGAVSVSNPVAFVIIAFVLGLGMAVNIMVAQYLGAKKHLELKNTIGTSLTLFTLIGAILTVIGLIFHQDILEIIQTPETILPLASSYLYIYFWGLIFVFLYNTIGGILRGLGDSKTPLLLLVYSTIINIILDPFLIIGIPPFPKMGVAGASLATIIAQAFSGLLGIFYIYRMNLFHFTRDFLSPKIELIKVMLKIGLPAGAQQTFVSLGFLVLTAFVNGFGDKVVAAYGAAGRTDNFSFLPAMTFSLAISSMAGQNLGARDITRAKEVARWGATISVLFAIPISIFVYLFADTLLRIFTTDSEVIRIGVSYLRIIAFTYIPFSAMFAYNGFLRGAGDTMQTMINTLLSLWVIRIPVAKILSMNHLLGINGVWIGFAIGPIAGFLLAYGYFRTGKWKNKIIVNSFYRNENL</sequence>
<dbReference type="NCBIfam" id="TIGR00797">
    <property type="entry name" value="matE"/>
    <property type="match status" value="1"/>
</dbReference>
<dbReference type="Pfam" id="PF01554">
    <property type="entry name" value="MatE"/>
    <property type="match status" value="2"/>
</dbReference>
<feature type="transmembrane region" description="Helical" evidence="10">
    <location>
        <begin position="394"/>
        <end position="411"/>
    </location>
</feature>
<keyword evidence="2" id="KW-0813">Transport</keyword>
<evidence type="ECO:0000256" key="10">
    <source>
        <dbReference type="SAM" id="Phobius"/>
    </source>
</evidence>
<proteinExistence type="predicted"/>
<dbReference type="AlphaFoldDB" id="A0A1V5SK02"/>
<feature type="transmembrane region" description="Helical" evidence="10">
    <location>
        <begin position="96"/>
        <end position="117"/>
    </location>
</feature>
<accession>A0A1V5SK02</accession>
<dbReference type="InterPro" id="IPR048279">
    <property type="entry name" value="MdtK-like"/>
</dbReference>
<evidence type="ECO:0000256" key="4">
    <source>
        <dbReference type="ARBA" id="ARBA00022475"/>
    </source>
</evidence>
<evidence type="ECO:0000256" key="2">
    <source>
        <dbReference type="ARBA" id="ARBA00022448"/>
    </source>
</evidence>
<evidence type="ECO:0000256" key="5">
    <source>
        <dbReference type="ARBA" id="ARBA00022692"/>
    </source>
</evidence>
<feature type="transmembrane region" description="Helical" evidence="10">
    <location>
        <begin position="137"/>
        <end position="159"/>
    </location>
</feature>
<dbReference type="Proteomes" id="UP000485569">
    <property type="component" value="Unassembled WGS sequence"/>
</dbReference>
<evidence type="ECO:0000256" key="3">
    <source>
        <dbReference type="ARBA" id="ARBA00022449"/>
    </source>
</evidence>
<dbReference type="InterPro" id="IPR050222">
    <property type="entry name" value="MATE_MdtK"/>
</dbReference>
<evidence type="ECO:0000256" key="6">
    <source>
        <dbReference type="ARBA" id="ARBA00022989"/>
    </source>
</evidence>
<comment type="subcellular location">
    <subcellularLocation>
        <location evidence="1">Cell membrane</location>
        <topology evidence="1">Multi-pass membrane protein</topology>
    </subcellularLocation>
</comment>
<feature type="transmembrane region" description="Helical" evidence="10">
    <location>
        <begin position="288"/>
        <end position="310"/>
    </location>
</feature>
<dbReference type="InterPro" id="IPR002528">
    <property type="entry name" value="MATE_fam"/>
</dbReference>
<dbReference type="CDD" id="cd13138">
    <property type="entry name" value="MATE_yoeA_like"/>
    <property type="match status" value="1"/>
</dbReference>
<feature type="transmembrane region" description="Helical" evidence="10">
    <location>
        <begin position="322"/>
        <end position="342"/>
    </location>
</feature>
<feature type="transmembrane region" description="Helical" evidence="10">
    <location>
        <begin position="196"/>
        <end position="221"/>
    </location>
</feature>
<evidence type="ECO:0000313" key="11">
    <source>
        <dbReference type="EMBL" id="OQA54886.1"/>
    </source>
</evidence>
<gene>
    <name evidence="11" type="primary">mepA_2</name>
    <name evidence="11" type="ORF">BWY41_01845</name>
</gene>
<keyword evidence="6 10" id="KW-1133">Transmembrane helix</keyword>
<dbReference type="PIRSF" id="PIRSF006603">
    <property type="entry name" value="DinF"/>
    <property type="match status" value="1"/>
</dbReference>
<feature type="transmembrane region" description="Helical" evidence="10">
    <location>
        <begin position="417"/>
        <end position="441"/>
    </location>
</feature>
<evidence type="ECO:0000256" key="1">
    <source>
        <dbReference type="ARBA" id="ARBA00004651"/>
    </source>
</evidence>